<dbReference type="AlphaFoldDB" id="A0A1B6MSL6"/>
<sequence length="116" mass="12649">YKSGICTRVEMGLITCWHVIAEAEAIRIERGSNSLELLPEQFEHLETLGDVALARVHPLWLKQAKLAARGLLENTSTMVMIHNGEVASLGPLVLDSCLGLVQYQGSTVRGFSGAPY</sequence>
<dbReference type="InterPro" id="IPR009003">
    <property type="entry name" value="Peptidase_S1_PA"/>
</dbReference>
<protein>
    <submittedName>
        <fullName evidence="1">Uncharacterized protein</fullName>
    </submittedName>
</protein>
<proteinExistence type="predicted"/>
<feature type="non-terminal residue" evidence="1">
    <location>
        <position position="116"/>
    </location>
</feature>
<name>A0A1B6MSL6_9HEMI</name>
<dbReference type="SUPFAM" id="SSF50494">
    <property type="entry name" value="Trypsin-like serine proteases"/>
    <property type="match status" value="1"/>
</dbReference>
<gene>
    <name evidence="1" type="ORF">g.50655</name>
</gene>
<evidence type="ECO:0000313" key="1">
    <source>
        <dbReference type="EMBL" id="JAT38932.1"/>
    </source>
</evidence>
<dbReference type="EMBL" id="GEBQ01001045">
    <property type="protein sequence ID" value="JAT38932.1"/>
    <property type="molecule type" value="Transcribed_RNA"/>
</dbReference>
<feature type="non-terminal residue" evidence="1">
    <location>
        <position position="1"/>
    </location>
</feature>
<organism evidence="1">
    <name type="scientific">Graphocephala atropunctata</name>
    <dbReference type="NCBI Taxonomy" id="36148"/>
    <lineage>
        <taxon>Eukaryota</taxon>
        <taxon>Metazoa</taxon>
        <taxon>Ecdysozoa</taxon>
        <taxon>Arthropoda</taxon>
        <taxon>Hexapoda</taxon>
        <taxon>Insecta</taxon>
        <taxon>Pterygota</taxon>
        <taxon>Neoptera</taxon>
        <taxon>Paraneoptera</taxon>
        <taxon>Hemiptera</taxon>
        <taxon>Auchenorrhyncha</taxon>
        <taxon>Membracoidea</taxon>
        <taxon>Cicadellidae</taxon>
        <taxon>Cicadellinae</taxon>
        <taxon>Cicadellini</taxon>
        <taxon>Graphocephala</taxon>
    </lineage>
</organism>
<reference evidence="1" key="1">
    <citation type="submission" date="2015-11" db="EMBL/GenBank/DDBJ databases">
        <title>De novo transcriptome assembly of four potential Pierce s Disease insect vectors from Arizona vineyards.</title>
        <authorList>
            <person name="Tassone E.E."/>
        </authorList>
    </citation>
    <scope>NUCLEOTIDE SEQUENCE</scope>
</reference>
<accession>A0A1B6MSL6</accession>